<evidence type="ECO:0000313" key="14">
    <source>
        <dbReference type="EMBL" id="AVN67216.1"/>
    </source>
</evidence>
<name>A0A2P1H6R4_9NEOP</name>
<dbReference type="EMBL" id="MG882128">
    <property type="protein sequence ID" value="AVN67216.1"/>
    <property type="molecule type" value="Genomic_DNA"/>
</dbReference>
<feature type="transmembrane region" description="Helical" evidence="13">
    <location>
        <begin position="6"/>
        <end position="31"/>
    </location>
</feature>
<gene>
    <name evidence="14" type="primary">atp8</name>
</gene>
<evidence type="ECO:0000256" key="6">
    <source>
        <dbReference type="ARBA" id="ARBA00022692"/>
    </source>
</evidence>
<organism evidence="14">
    <name type="scientific">Allacta bimaculata</name>
    <dbReference type="NCBI Taxonomy" id="2093428"/>
    <lineage>
        <taxon>Eukaryota</taxon>
        <taxon>Metazoa</taxon>
        <taxon>Ecdysozoa</taxon>
        <taxon>Arthropoda</taxon>
        <taxon>Hexapoda</taxon>
        <taxon>Insecta</taxon>
        <taxon>Pterygota</taxon>
        <taxon>Neoptera</taxon>
        <taxon>Polyneoptera</taxon>
        <taxon>Dictyoptera</taxon>
        <taxon>Blattodea</taxon>
        <taxon>Blaberoidea</taxon>
        <taxon>Pseudophyllodromiidae</taxon>
        <taxon>Allacta</taxon>
    </lineage>
</organism>
<evidence type="ECO:0000256" key="13">
    <source>
        <dbReference type="SAM" id="Phobius"/>
    </source>
</evidence>
<dbReference type="Pfam" id="PF00895">
    <property type="entry name" value="ATP-synt_8"/>
    <property type="match status" value="1"/>
</dbReference>
<keyword evidence="10 12" id="KW-0496">Mitochondrion</keyword>
<sequence>MPQMMPISWLMLFMFFSMNFMMINMINYYIYMPEPSSTSKKNINIKIMSWKW</sequence>
<evidence type="ECO:0000256" key="2">
    <source>
        <dbReference type="ARBA" id="ARBA00008892"/>
    </source>
</evidence>
<keyword evidence="6 12" id="KW-0812">Transmembrane</keyword>
<dbReference type="GO" id="GO:0015078">
    <property type="term" value="F:proton transmembrane transporter activity"/>
    <property type="evidence" value="ECO:0007669"/>
    <property type="project" value="InterPro"/>
</dbReference>
<comment type="subunit">
    <text evidence="3">F-type ATPases have 2 components, CF(1) - the catalytic core - and CF(0) - the membrane proton channel.</text>
</comment>
<comment type="subcellular location">
    <subcellularLocation>
        <location evidence="1 12">Mitochondrion membrane</location>
        <topology evidence="1 12">Single-pass membrane protein</topology>
    </subcellularLocation>
</comment>
<reference evidence="14" key="1">
    <citation type="journal article" date="2018" name="Mol. Biol. Evol.">
        <title>Transoceanic dispersal and plate tectonics shaped global cockroach distributions: evidence from mitochondrial phylogenomics.</title>
        <authorList>
            <person name="Bourguignon T."/>
            <person name="Qian T."/>
            <person name="Ho S.Y.W."/>
            <person name="Juna F."/>
            <person name="Wang Z."/>
            <person name="Arab D.A."/>
            <person name="Cameron S.L."/>
            <person name="Walker J."/>
            <person name="Rentz D."/>
            <person name="Evans T.A."/>
            <person name="Lo N."/>
        </authorList>
    </citation>
    <scope>NUCLEOTIDE SEQUENCE</scope>
</reference>
<proteinExistence type="inferred from homology"/>
<keyword evidence="8 13" id="KW-1133">Transmembrane helix</keyword>
<keyword evidence="4 12" id="KW-0813">Transport</keyword>
<dbReference type="GO" id="GO:0015986">
    <property type="term" value="P:proton motive force-driven ATP synthesis"/>
    <property type="evidence" value="ECO:0007669"/>
    <property type="project" value="InterPro"/>
</dbReference>
<evidence type="ECO:0000256" key="1">
    <source>
        <dbReference type="ARBA" id="ARBA00004304"/>
    </source>
</evidence>
<evidence type="ECO:0000256" key="7">
    <source>
        <dbReference type="ARBA" id="ARBA00022781"/>
    </source>
</evidence>
<keyword evidence="5 12" id="KW-0138">CF(0)</keyword>
<comment type="similarity">
    <text evidence="2 12">Belongs to the ATPase protein 8 family.</text>
</comment>
<evidence type="ECO:0000256" key="8">
    <source>
        <dbReference type="ARBA" id="ARBA00022989"/>
    </source>
</evidence>
<dbReference type="InterPro" id="IPR001421">
    <property type="entry name" value="ATP8_metazoa"/>
</dbReference>
<evidence type="ECO:0000256" key="10">
    <source>
        <dbReference type="ARBA" id="ARBA00023128"/>
    </source>
</evidence>
<keyword evidence="11 13" id="KW-0472">Membrane</keyword>
<dbReference type="AlphaFoldDB" id="A0A2P1H6R4"/>
<keyword evidence="9 12" id="KW-0406">Ion transport</keyword>
<evidence type="ECO:0000256" key="4">
    <source>
        <dbReference type="ARBA" id="ARBA00022448"/>
    </source>
</evidence>
<accession>A0A2P1H6R4</accession>
<protein>
    <recommendedName>
        <fullName evidence="12">ATP synthase complex subunit 8</fullName>
    </recommendedName>
</protein>
<evidence type="ECO:0000256" key="5">
    <source>
        <dbReference type="ARBA" id="ARBA00022547"/>
    </source>
</evidence>
<evidence type="ECO:0000256" key="12">
    <source>
        <dbReference type="RuleBase" id="RU003661"/>
    </source>
</evidence>
<evidence type="ECO:0000256" key="9">
    <source>
        <dbReference type="ARBA" id="ARBA00023065"/>
    </source>
</evidence>
<evidence type="ECO:0000256" key="11">
    <source>
        <dbReference type="ARBA" id="ARBA00023136"/>
    </source>
</evidence>
<dbReference type="GO" id="GO:0031966">
    <property type="term" value="C:mitochondrial membrane"/>
    <property type="evidence" value="ECO:0007669"/>
    <property type="project" value="UniProtKB-SubCell"/>
</dbReference>
<keyword evidence="7 12" id="KW-0375">Hydrogen ion transport</keyword>
<dbReference type="GO" id="GO:0045259">
    <property type="term" value="C:proton-transporting ATP synthase complex"/>
    <property type="evidence" value="ECO:0007669"/>
    <property type="project" value="UniProtKB-KW"/>
</dbReference>
<evidence type="ECO:0000256" key="3">
    <source>
        <dbReference type="ARBA" id="ARBA00011291"/>
    </source>
</evidence>
<geneLocation type="mitochondrion" evidence="14"/>